<keyword evidence="13" id="KW-0675">Receptor</keyword>
<feature type="region of interest" description="Disordered" evidence="10">
    <location>
        <begin position="432"/>
        <end position="462"/>
    </location>
</feature>
<proteinExistence type="predicted"/>
<reference evidence="13" key="1">
    <citation type="submission" date="2020-09" db="EMBL/GenBank/DDBJ databases">
        <title>Genome-Enabled Discovery of Anthraquinone Biosynthesis in Senna tora.</title>
        <authorList>
            <person name="Kang S.-H."/>
            <person name="Pandey R.P."/>
            <person name="Lee C.-M."/>
            <person name="Sim J.-S."/>
            <person name="Jeong J.-T."/>
            <person name="Choi B.-S."/>
            <person name="Jung M."/>
            <person name="Ginzburg D."/>
            <person name="Zhao K."/>
            <person name="Won S.Y."/>
            <person name="Oh T.-J."/>
            <person name="Yu Y."/>
            <person name="Kim N.-H."/>
            <person name="Lee O.R."/>
            <person name="Lee T.-H."/>
            <person name="Bashyal P."/>
            <person name="Kim T.-S."/>
            <person name="Lee W.-H."/>
            <person name="Kawkins C."/>
            <person name="Kim C.-K."/>
            <person name="Kim J.S."/>
            <person name="Ahn B.O."/>
            <person name="Rhee S.Y."/>
            <person name="Sohng J.K."/>
        </authorList>
    </citation>
    <scope>NUCLEOTIDE SEQUENCE</scope>
    <source>
        <tissue evidence="13">Leaf</tissue>
    </source>
</reference>
<dbReference type="InterPro" id="IPR011009">
    <property type="entry name" value="Kinase-like_dom_sf"/>
</dbReference>
<dbReference type="OrthoDB" id="4062651at2759"/>
<dbReference type="FunFam" id="3.30.200.20:FF:000162">
    <property type="entry name" value="Adenine nucleotide alpha hydrolase-like domain kinase"/>
    <property type="match status" value="1"/>
</dbReference>
<evidence type="ECO:0000256" key="10">
    <source>
        <dbReference type="SAM" id="MobiDB-lite"/>
    </source>
</evidence>
<keyword evidence="14" id="KW-1185">Reference proteome</keyword>
<evidence type="ECO:0000256" key="1">
    <source>
        <dbReference type="ARBA" id="ARBA00012513"/>
    </source>
</evidence>
<sequence>MATLAVCLSSSKSKSTMFKRIRAAFSLRADPHKDSALETIAAKGLKVFPFQTLSLATKNFSNFIGSGGFGSVYGGRLEDETEIAVKKLHNVSPQGRSEFLKEAEVLSGVQHRNVVKLLGFCIHNNDSLLVYEFLPYTLDKLLFGSNHTKHLDWTQRFRIITHIAIGLRYLHNETRHHIVHRDMKPNNILLDEKLMPKIADFGLSRFFPEDHTHITATNNPGTGSKLASASEFCFVCAVSIFTTSLQLGNWAVPALGYMPPEYMELKHVSVKMDSYSFGVLMLESISGKRNSEFLPPPLSQGEKIHAICLLDWAYELHRRGRSLELLDPTIAALTVKDTEQVTRCIEIGLLCVQGVPAERPDMEVVVSMLMMNHGRREASTILRPGVLGYHDHRYGNGRFSGQDKSDEKATQSEGNESEAQVNMRVDAMNDSFSFPVQESGGPNKDEEEPLHSGGLNSTPKVSSISMAKTQTSSMDAYTEWIEQDEPGVYITIRALPGGEREIRRVRFSRRRFGEMQATSWWEKNRARVNAQYL</sequence>
<dbReference type="InterPro" id="IPR001245">
    <property type="entry name" value="Ser-Thr/Tyr_kinase_cat_dom"/>
</dbReference>
<dbReference type="Gene3D" id="3.30.200.20">
    <property type="entry name" value="Phosphorylase Kinase, domain 1"/>
    <property type="match status" value="1"/>
</dbReference>
<dbReference type="PROSITE" id="PS50011">
    <property type="entry name" value="PROTEIN_KINASE_DOM"/>
    <property type="match status" value="1"/>
</dbReference>
<evidence type="ECO:0000259" key="11">
    <source>
        <dbReference type="PROSITE" id="PS50011"/>
    </source>
</evidence>
<dbReference type="PANTHER" id="PTHR47973">
    <property type="entry name" value="CYSTEINE-RICH RECEPTOR-LIKE PROTEIN KINASE 3"/>
    <property type="match status" value="1"/>
</dbReference>
<dbReference type="InterPro" id="IPR052059">
    <property type="entry name" value="CR_Ser/Thr_kinase"/>
</dbReference>
<dbReference type="Proteomes" id="UP000634136">
    <property type="component" value="Unassembled WGS sequence"/>
</dbReference>
<keyword evidence="2" id="KW-0723">Serine/threonine-protein kinase</keyword>
<dbReference type="SMART" id="SM00220">
    <property type="entry name" value="S_TKc"/>
    <property type="match status" value="1"/>
</dbReference>
<comment type="caution">
    <text evidence="13">The sequence shown here is derived from an EMBL/GenBank/DDBJ whole genome shotgun (WGS) entry which is preliminary data.</text>
</comment>
<dbReference type="GO" id="GO:0004674">
    <property type="term" value="F:protein serine/threonine kinase activity"/>
    <property type="evidence" value="ECO:0007669"/>
    <property type="project" value="UniProtKB-KW"/>
</dbReference>
<protein>
    <recommendedName>
        <fullName evidence="1">non-specific serine/threonine protein kinase</fullName>
        <ecNumber evidence="1">2.7.11.1</ecNumber>
    </recommendedName>
</protein>
<dbReference type="AlphaFoldDB" id="A0A834TB63"/>
<comment type="catalytic activity">
    <reaction evidence="7">
        <text>L-threonyl-[protein] + ATP = O-phospho-L-threonyl-[protein] + ADP + H(+)</text>
        <dbReference type="Rhea" id="RHEA:46608"/>
        <dbReference type="Rhea" id="RHEA-COMP:11060"/>
        <dbReference type="Rhea" id="RHEA-COMP:11605"/>
        <dbReference type="ChEBI" id="CHEBI:15378"/>
        <dbReference type="ChEBI" id="CHEBI:30013"/>
        <dbReference type="ChEBI" id="CHEBI:30616"/>
        <dbReference type="ChEBI" id="CHEBI:61977"/>
        <dbReference type="ChEBI" id="CHEBI:456216"/>
        <dbReference type="EC" id="2.7.11.1"/>
    </reaction>
</comment>
<dbReference type="PROSITE" id="PS51514">
    <property type="entry name" value="BRX"/>
    <property type="match status" value="1"/>
</dbReference>
<name>A0A834TB63_9FABA</name>
<dbReference type="FunFam" id="1.10.510.10:FF:001023">
    <property type="entry name" value="Os07g0541700 protein"/>
    <property type="match status" value="1"/>
</dbReference>
<dbReference type="Pfam" id="PF08381">
    <property type="entry name" value="BRX"/>
    <property type="match status" value="1"/>
</dbReference>
<evidence type="ECO:0000256" key="6">
    <source>
        <dbReference type="ARBA" id="ARBA00022840"/>
    </source>
</evidence>
<evidence type="ECO:0000256" key="7">
    <source>
        <dbReference type="ARBA" id="ARBA00047899"/>
    </source>
</evidence>
<keyword evidence="3" id="KW-0808">Transferase</keyword>
<evidence type="ECO:0000259" key="12">
    <source>
        <dbReference type="PROSITE" id="PS51514"/>
    </source>
</evidence>
<feature type="domain" description="Protein kinase" evidence="11">
    <location>
        <begin position="58"/>
        <end position="371"/>
    </location>
</feature>
<evidence type="ECO:0000256" key="3">
    <source>
        <dbReference type="ARBA" id="ARBA00022679"/>
    </source>
</evidence>
<dbReference type="InterPro" id="IPR008271">
    <property type="entry name" value="Ser/Thr_kinase_AS"/>
</dbReference>
<dbReference type="EMBL" id="JAAIUW010000010">
    <property type="protein sequence ID" value="KAF7813584.1"/>
    <property type="molecule type" value="Genomic_DNA"/>
</dbReference>
<feature type="domain" description="BRX" evidence="12">
    <location>
        <begin position="478"/>
        <end position="533"/>
    </location>
</feature>
<evidence type="ECO:0000256" key="2">
    <source>
        <dbReference type="ARBA" id="ARBA00022527"/>
    </source>
</evidence>
<dbReference type="EC" id="2.7.11.1" evidence="1"/>
<gene>
    <name evidence="13" type="ORF">G2W53_034560</name>
</gene>
<keyword evidence="5 13" id="KW-0418">Kinase</keyword>
<evidence type="ECO:0000256" key="8">
    <source>
        <dbReference type="ARBA" id="ARBA00048679"/>
    </source>
</evidence>
<dbReference type="PROSITE" id="PS00108">
    <property type="entry name" value="PROTEIN_KINASE_ST"/>
    <property type="match status" value="1"/>
</dbReference>
<evidence type="ECO:0000256" key="5">
    <source>
        <dbReference type="ARBA" id="ARBA00022777"/>
    </source>
</evidence>
<dbReference type="Pfam" id="PF07714">
    <property type="entry name" value="PK_Tyr_Ser-Thr"/>
    <property type="match status" value="1"/>
</dbReference>
<dbReference type="InterPro" id="IPR017441">
    <property type="entry name" value="Protein_kinase_ATP_BS"/>
</dbReference>
<feature type="region of interest" description="Disordered" evidence="10">
    <location>
        <begin position="393"/>
        <end position="419"/>
    </location>
</feature>
<feature type="binding site" evidence="9">
    <location>
        <position position="87"/>
    </location>
    <ligand>
        <name>ATP</name>
        <dbReference type="ChEBI" id="CHEBI:30616"/>
    </ligand>
</feature>
<dbReference type="InterPro" id="IPR013591">
    <property type="entry name" value="Brevis_radix_dom"/>
</dbReference>
<evidence type="ECO:0000256" key="4">
    <source>
        <dbReference type="ARBA" id="ARBA00022741"/>
    </source>
</evidence>
<organism evidence="13 14">
    <name type="scientific">Senna tora</name>
    <dbReference type="NCBI Taxonomy" id="362788"/>
    <lineage>
        <taxon>Eukaryota</taxon>
        <taxon>Viridiplantae</taxon>
        <taxon>Streptophyta</taxon>
        <taxon>Embryophyta</taxon>
        <taxon>Tracheophyta</taxon>
        <taxon>Spermatophyta</taxon>
        <taxon>Magnoliopsida</taxon>
        <taxon>eudicotyledons</taxon>
        <taxon>Gunneridae</taxon>
        <taxon>Pentapetalae</taxon>
        <taxon>rosids</taxon>
        <taxon>fabids</taxon>
        <taxon>Fabales</taxon>
        <taxon>Fabaceae</taxon>
        <taxon>Caesalpinioideae</taxon>
        <taxon>Cassia clade</taxon>
        <taxon>Senna</taxon>
    </lineage>
</organism>
<dbReference type="SUPFAM" id="SSF56112">
    <property type="entry name" value="Protein kinase-like (PK-like)"/>
    <property type="match status" value="1"/>
</dbReference>
<dbReference type="Gene3D" id="1.10.510.10">
    <property type="entry name" value="Transferase(Phosphotransferase) domain 1"/>
    <property type="match status" value="1"/>
</dbReference>
<dbReference type="PROSITE" id="PS00107">
    <property type="entry name" value="PROTEIN_KINASE_ATP"/>
    <property type="match status" value="1"/>
</dbReference>
<feature type="compositionally biased region" description="Basic and acidic residues" evidence="10">
    <location>
        <begin position="401"/>
        <end position="410"/>
    </location>
</feature>
<comment type="catalytic activity">
    <reaction evidence="8">
        <text>L-seryl-[protein] + ATP = O-phospho-L-seryl-[protein] + ADP + H(+)</text>
        <dbReference type="Rhea" id="RHEA:17989"/>
        <dbReference type="Rhea" id="RHEA-COMP:9863"/>
        <dbReference type="Rhea" id="RHEA-COMP:11604"/>
        <dbReference type="ChEBI" id="CHEBI:15378"/>
        <dbReference type="ChEBI" id="CHEBI:29999"/>
        <dbReference type="ChEBI" id="CHEBI:30616"/>
        <dbReference type="ChEBI" id="CHEBI:83421"/>
        <dbReference type="ChEBI" id="CHEBI:456216"/>
        <dbReference type="EC" id="2.7.11.1"/>
    </reaction>
</comment>
<accession>A0A834TB63</accession>
<evidence type="ECO:0000256" key="9">
    <source>
        <dbReference type="PROSITE-ProRule" id="PRU10141"/>
    </source>
</evidence>
<evidence type="ECO:0000313" key="13">
    <source>
        <dbReference type="EMBL" id="KAF7813584.1"/>
    </source>
</evidence>
<dbReference type="InterPro" id="IPR000719">
    <property type="entry name" value="Prot_kinase_dom"/>
</dbReference>
<keyword evidence="4 9" id="KW-0547">Nucleotide-binding</keyword>
<keyword evidence="6 9" id="KW-0067">ATP-binding</keyword>
<evidence type="ECO:0000313" key="14">
    <source>
        <dbReference type="Proteomes" id="UP000634136"/>
    </source>
</evidence>
<dbReference type="GO" id="GO:0005524">
    <property type="term" value="F:ATP binding"/>
    <property type="evidence" value="ECO:0007669"/>
    <property type="project" value="UniProtKB-UniRule"/>
</dbReference>